<keyword evidence="3 6" id="KW-0812">Transmembrane</keyword>
<keyword evidence="5 6" id="KW-0472">Membrane</keyword>
<feature type="transmembrane region" description="Helical" evidence="6">
    <location>
        <begin position="274"/>
        <end position="296"/>
    </location>
</feature>
<dbReference type="OrthoDB" id="2962993at2759"/>
<evidence type="ECO:0000256" key="5">
    <source>
        <dbReference type="ARBA" id="ARBA00023136"/>
    </source>
</evidence>
<comment type="caution">
    <text evidence="8">The sequence shown here is derived from an EMBL/GenBank/DDBJ whole genome shotgun (WGS) entry which is preliminary data.</text>
</comment>
<accession>A0A139HPW8</accession>
<dbReference type="InterPro" id="IPR011701">
    <property type="entry name" value="MFS"/>
</dbReference>
<feature type="transmembrane region" description="Helical" evidence="6">
    <location>
        <begin position="85"/>
        <end position="105"/>
    </location>
</feature>
<dbReference type="Proteomes" id="UP000070133">
    <property type="component" value="Unassembled WGS sequence"/>
</dbReference>
<dbReference type="Gene3D" id="1.20.1250.20">
    <property type="entry name" value="MFS general substrate transporter like domains"/>
    <property type="match status" value="2"/>
</dbReference>
<dbReference type="PANTHER" id="PTHR43791:SF5">
    <property type="entry name" value="MAJOR FACILITATOR SUPERFAMILY (MFS) PROFILE DOMAIN-CONTAINING PROTEIN"/>
    <property type="match status" value="1"/>
</dbReference>
<dbReference type="EMBL" id="LFZN01000020">
    <property type="protein sequence ID" value="KXT04521.1"/>
    <property type="molecule type" value="Genomic_DNA"/>
</dbReference>
<feature type="transmembrane region" description="Helical" evidence="6">
    <location>
        <begin position="347"/>
        <end position="364"/>
    </location>
</feature>
<sequence length="494" mass="55050">MASTEDRKVSLASEKIEEKNISSAGLSYALSDPAIDARITRKLDLHILPWIFILWLLAFIDRSNIGNAKLDGLVTDLKLTGNKYNVSLTVFYILYVLLDIPSNWLLRYVGGGRYLPLLAMAWGIVGTCMGAVKSYAGLIACRLLLGACEGGMFGGIILYLSMFYRRHDLMFRLGVFYCAAPLSGAFGGLLATGLAQINYGSYRSWPWIFFVEGSITVVVAMVAFFFLPSTPGTARFLSKEEQWQAAQRLRVDLHGAAALERTEEEHFNWREVRFALLNVNTIVMSLNFFFILIPIYSYSLFLPTIIKGMGYSRVTSQLFTVPPNFLAFLSVLAFAWTSDRIKMRGPLIAIALLLASIGYIMQLASDRTSVKYAGTFFIALGSFPCSPLVLAWLSNNLMPHTTKATGLGFQVAIGNCGAFVATFTYLAEDAPDYVTGHAICLASIGLSLLLTFSNIAYIRWENGQRQSGRREYRLQEVEDESQLGYRHPEFRYTT</sequence>
<feature type="transmembrane region" description="Helical" evidence="6">
    <location>
        <begin position="370"/>
        <end position="393"/>
    </location>
</feature>
<dbReference type="FunFam" id="1.20.1250.20:FF:000068">
    <property type="entry name" value="MFS general substrate transporter"/>
    <property type="match status" value="1"/>
</dbReference>
<dbReference type="AlphaFoldDB" id="A0A139HPW8"/>
<evidence type="ECO:0000256" key="3">
    <source>
        <dbReference type="ARBA" id="ARBA00022692"/>
    </source>
</evidence>
<feature type="transmembrane region" description="Helical" evidence="6">
    <location>
        <begin position="316"/>
        <end position="335"/>
    </location>
</feature>
<feature type="transmembrane region" description="Helical" evidence="6">
    <location>
        <begin position="207"/>
        <end position="227"/>
    </location>
</feature>
<comment type="subcellular location">
    <subcellularLocation>
        <location evidence="1">Membrane</location>
        <topology evidence="1">Multi-pass membrane protein</topology>
    </subcellularLocation>
</comment>
<evidence type="ECO:0000256" key="6">
    <source>
        <dbReference type="SAM" id="Phobius"/>
    </source>
</evidence>
<gene>
    <name evidence="8" type="ORF">AC578_8625</name>
</gene>
<keyword evidence="9" id="KW-1185">Reference proteome</keyword>
<dbReference type="GO" id="GO:0016020">
    <property type="term" value="C:membrane"/>
    <property type="evidence" value="ECO:0007669"/>
    <property type="project" value="UniProtKB-SubCell"/>
</dbReference>
<evidence type="ECO:0000313" key="9">
    <source>
        <dbReference type="Proteomes" id="UP000070133"/>
    </source>
</evidence>
<dbReference type="PROSITE" id="PS50850">
    <property type="entry name" value="MFS"/>
    <property type="match status" value="1"/>
</dbReference>
<feature type="transmembrane region" description="Helical" evidence="6">
    <location>
        <begin position="142"/>
        <end position="162"/>
    </location>
</feature>
<evidence type="ECO:0000313" key="8">
    <source>
        <dbReference type="EMBL" id="KXT04521.1"/>
    </source>
</evidence>
<keyword evidence="4 6" id="KW-1133">Transmembrane helix</keyword>
<dbReference type="Pfam" id="PF07690">
    <property type="entry name" value="MFS_1"/>
    <property type="match status" value="1"/>
</dbReference>
<evidence type="ECO:0000259" key="7">
    <source>
        <dbReference type="PROSITE" id="PS50850"/>
    </source>
</evidence>
<dbReference type="SUPFAM" id="SSF103473">
    <property type="entry name" value="MFS general substrate transporter"/>
    <property type="match status" value="1"/>
</dbReference>
<dbReference type="InterPro" id="IPR020846">
    <property type="entry name" value="MFS_dom"/>
</dbReference>
<dbReference type="InterPro" id="IPR036259">
    <property type="entry name" value="MFS_trans_sf"/>
</dbReference>
<feature type="transmembrane region" description="Helical" evidence="6">
    <location>
        <begin position="405"/>
        <end position="427"/>
    </location>
</feature>
<keyword evidence="2" id="KW-0813">Transport</keyword>
<feature type="transmembrane region" description="Helical" evidence="6">
    <location>
        <begin position="174"/>
        <end position="195"/>
    </location>
</feature>
<feature type="transmembrane region" description="Helical" evidence="6">
    <location>
        <begin position="433"/>
        <end position="460"/>
    </location>
</feature>
<name>A0A139HPW8_9PEZI</name>
<evidence type="ECO:0000256" key="4">
    <source>
        <dbReference type="ARBA" id="ARBA00022989"/>
    </source>
</evidence>
<feature type="transmembrane region" description="Helical" evidence="6">
    <location>
        <begin position="117"/>
        <end position="136"/>
    </location>
</feature>
<dbReference type="FunFam" id="1.20.1250.20:FF:000034">
    <property type="entry name" value="MFS general substrate transporter"/>
    <property type="match status" value="1"/>
</dbReference>
<reference evidence="8 9" key="1">
    <citation type="submission" date="2015-07" db="EMBL/GenBank/DDBJ databases">
        <title>Comparative genomics of the Sigatoka disease complex on banana suggests a link between parallel evolutionary changes in Pseudocercospora fijiensis and Pseudocercospora eumusae and increased virulence on the banana host.</title>
        <authorList>
            <person name="Chang T.-C."/>
            <person name="Salvucci A."/>
            <person name="Crous P.W."/>
            <person name="Stergiopoulos I."/>
        </authorList>
    </citation>
    <scope>NUCLEOTIDE SEQUENCE [LARGE SCALE GENOMIC DNA]</scope>
    <source>
        <strain evidence="8 9">CBS 114824</strain>
    </source>
</reference>
<proteinExistence type="predicted"/>
<feature type="domain" description="Major facilitator superfamily (MFS) profile" evidence="7">
    <location>
        <begin position="47"/>
        <end position="455"/>
    </location>
</feature>
<feature type="transmembrane region" description="Helical" evidence="6">
    <location>
        <begin position="47"/>
        <end position="65"/>
    </location>
</feature>
<protein>
    <recommendedName>
        <fullName evidence="7">Major facilitator superfamily (MFS) profile domain-containing protein</fullName>
    </recommendedName>
</protein>
<organism evidence="8 9">
    <name type="scientific">Pseudocercospora eumusae</name>
    <dbReference type="NCBI Taxonomy" id="321146"/>
    <lineage>
        <taxon>Eukaryota</taxon>
        <taxon>Fungi</taxon>
        <taxon>Dikarya</taxon>
        <taxon>Ascomycota</taxon>
        <taxon>Pezizomycotina</taxon>
        <taxon>Dothideomycetes</taxon>
        <taxon>Dothideomycetidae</taxon>
        <taxon>Mycosphaerellales</taxon>
        <taxon>Mycosphaerellaceae</taxon>
        <taxon>Pseudocercospora</taxon>
    </lineage>
</organism>
<evidence type="ECO:0000256" key="2">
    <source>
        <dbReference type="ARBA" id="ARBA00022448"/>
    </source>
</evidence>
<evidence type="ECO:0000256" key="1">
    <source>
        <dbReference type="ARBA" id="ARBA00004141"/>
    </source>
</evidence>
<dbReference type="PANTHER" id="PTHR43791">
    <property type="entry name" value="PERMEASE-RELATED"/>
    <property type="match status" value="1"/>
</dbReference>
<dbReference type="GO" id="GO:0022857">
    <property type="term" value="F:transmembrane transporter activity"/>
    <property type="evidence" value="ECO:0007669"/>
    <property type="project" value="InterPro"/>
</dbReference>